<feature type="compositionally biased region" description="Basic and acidic residues" evidence="1">
    <location>
        <begin position="187"/>
        <end position="197"/>
    </location>
</feature>
<evidence type="ECO:0000256" key="1">
    <source>
        <dbReference type="SAM" id="MobiDB-lite"/>
    </source>
</evidence>
<protein>
    <submittedName>
        <fullName evidence="2">Uncharacterized protein</fullName>
    </submittedName>
</protein>
<feature type="compositionally biased region" description="Low complexity" evidence="1">
    <location>
        <begin position="59"/>
        <end position="68"/>
    </location>
</feature>
<dbReference type="EMBL" id="LR877146">
    <property type="protein sequence ID" value="CAD2213522.1"/>
    <property type="molecule type" value="Genomic_DNA"/>
</dbReference>
<keyword evidence="3" id="KW-1185">Reference proteome</keyword>
<sequence length="660" mass="75211">MFFTYAEKQGSFFSDWKPRQIVFDCTRRYLYYSGQLTEKEMVQPNDVVAGEKYLVSSSGGADRAAASRQPSATIEPDPEPPVVSTQWRRKVKVLAIVLLAKDRVIPADVHAREKDFFQIEIQGEHRTLANGECPPPGPLLCPSTNFEGDVKRMDITNEDYLRDPFFLSELYEALRLQFQVLKEERQKAAADRGETPKETTVQTLQSPRGRMESGPKGSRVNFVLRMRSEYEFRRFWYTVQTVLGYDKLIGRPYRGLPPYDPRNGVVFAQIPMPQWHTFKELDKTVIYTFIKCEMIGRNSGGEFTVLFSNIHLCITHEMLYIMRDTGNIPRWVRIQEVRKFFYNSTCHRPFLVFVADPGTPDLVVVPQPPSFGEISIKYFDRSLAVMRVVSVMKELCFGSIDVRRVTEIIECFEPSAVNFIQSFEQKYNTRLVFDPVPGYFNGMSCPVPKEQLAEVWREVQDMYAVRDQEVLRQSAIPLYTNYANEAPLTTEQMSAISRQLARERCNSSEVVGMSYGEAQELAQQLNQGVLSQSPLIPTRPVENGSFCPNFNTSFAMAASTQSGYGFPESRYLTQDDMATSYVKKLPEVIVDQHTVLASSFAAQGHPPMASSEFRLSDVVNHSFAMYGHSLAKKQQTILDEKETKKHTTDNPLEDVGSLET</sequence>
<proteinExistence type="predicted"/>
<reference evidence="2 3" key="1">
    <citation type="submission" date="2020-08" db="EMBL/GenBank/DDBJ databases">
        <authorList>
            <person name="Newling K."/>
            <person name="Davey J."/>
            <person name="Forrester S."/>
        </authorList>
    </citation>
    <scope>NUCLEOTIDE SEQUENCE [LARGE SCALE GENOMIC DNA]</scope>
    <source>
        <strain evidence="3">Crithidia deanei Carvalho (ATCC PRA-265)</strain>
    </source>
</reference>
<dbReference type="Proteomes" id="UP000515908">
    <property type="component" value="Chromosome 02"/>
</dbReference>
<feature type="region of interest" description="Disordered" evidence="1">
    <location>
        <begin position="59"/>
        <end position="83"/>
    </location>
</feature>
<name>A0A7G2C6E3_9TRYP</name>
<dbReference type="VEuPathDB" id="TriTrypDB:ADEAN_000096500"/>
<evidence type="ECO:0000313" key="3">
    <source>
        <dbReference type="Proteomes" id="UP000515908"/>
    </source>
</evidence>
<dbReference type="AlphaFoldDB" id="A0A7G2C6E3"/>
<organism evidence="2 3">
    <name type="scientific">Angomonas deanei</name>
    <dbReference type="NCBI Taxonomy" id="59799"/>
    <lineage>
        <taxon>Eukaryota</taxon>
        <taxon>Discoba</taxon>
        <taxon>Euglenozoa</taxon>
        <taxon>Kinetoplastea</taxon>
        <taxon>Metakinetoplastina</taxon>
        <taxon>Trypanosomatida</taxon>
        <taxon>Trypanosomatidae</taxon>
        <taxon>Strigomonadinae</taxon>
        <taxon>Angomonas</taxon>
    </lineage>
</organism>
<evidence type="ECO:0000313" key="2">
    <source>
        <dbReference type="EMBL" id="CAD2213522.1"/>
    </source>
</evidence>
<dbReference type="OrthoDB" id="271685at2759"/>
<feature type="region of interest" description="Disordered" evidence="1">
    <location>
        <begin position="640"/>
        <end position="660"/>
    </location>
</feature>
<feature type="region of interest" description="Disordered" evidence="1">
    <location>
        <begin position="187"/>
        <end position="215"/>
    </location>
</feature>
<accession>A0A7G2C6E3</accession>
<gene>
    <name evidence="2" type="ORF">ADEAN_000096500</name>
</gene>